<accession>A0A1G2Q151</accession>
<gene>
    <name evidence="1" type="ORF">A2388_02265</name>
</gene>
<dbReference type="AlphaFoldDB" id="A0A1G2Q151"/>
<protein>
    <submittedName>
        <fullName evidence="1">Uncharacterized protein</fullName>
    </submittedName>
</protein>
<organism evidence="1 2">
    <name type="scientific">Candidatus Veblenbacteria bacterium RIFOXYB1_FULL_43_13</name>
    <dbReference type="NCBI Taxonomy" id="1802426"/>
    <lineage>
        <taxon>Bacteria</taxon>
        <taxon>Candidatus Vebleniibacteriota</taxon>
    </lineage>
</organism>
<name>A0A1G2Q151_9BACT</name>
<comment type="caution">
    <text evidence="1">The sequence shown here is derived from an EMBL/GenBank/DDBJ whole genome shotgun (WGS) entry which is preliminary data.</text>
</comment>
<proteinExistence type="predicted"/>
<evidence type="ECO:0000313" key="2">
    <source>
        <dbReference type="Proteomes" id="UP000177575"/>
    </source>
</evidence>
<dbReference type="Proteomes" id="UP000177575">
    <property type="component" value="Unassembled WGS sequence"/>
</dbReference>
<evidence type="ECO:0000313" key="1">
    <source>
        <dbReference type="EMBL" id="OHA54310.1"/>
    </source>
</evidence>
<reference evidence="1 2" key="1">
    <citation type="journal article" date="2016" name="Nat. Commun.">
        <title>Thousands of microbial genomes shed light on interconnected biogeochemical processes in an aquifer system.</title>
        <authorList>
            <person name="Anantharaman K."/>
            <person name="Brown C.T."/>
            <person name="Hug L.A."/>
            <person name="Sharon I."/>
            <person name="Castelle C.J."/>
            <person name="Probst A.J."/>
            <person name="Thomas B.C."/>
            <person name="Singh A."/>
            <person name="Wilkins M.J."/>
            <person name="Karaoz U."/>
            <person name="Brodie E.L."/>
            <person name="Williams K.H."/>
            <person name="Hubbard S.S."/>
            <person name="Banfield J.F."/>
        </authorList>
    </citation>
    <scope>NUCLEOTIDE SEQUENCE [LARGE SCALE GENOMIC DNA]</scope>
</reference>
<dbReference type="EMBL" id="MHTC01000053">
    <property type="protein sequence ID" value="OHA54310.1"/>
    <property type="molecule type" value="Genomic_DNA"/>
</dbReference>
<sequence>MEADTTVCPICQHGQIIKIPDSRLGDCNCKSGDILLVTISGNGRDDNYCKNCITQPIAMKLVAILEKEKVNFPTTLLEKKVLSIGRNSRFSGYNFPEQTLALEATLGSIHSAKERAANSSSSRE</sequence>